<evidence type="ECO:0000313" key="2">
    <source>
        <dbReference type="EMBL" id="GAU88348.1"/>
    </source>
</evidence>
<keyword evidence="1" id="KW-1133">Transmembrane helix</keyword>
<name>A0A1D1UQB4_RAMVA</name>
<evidence type="ECO:0000256" key="1">
    <source>
        <dbReference type="SAM" id="Phobius"/>
    </source>
</evidence>
<keyword evidence="3" id="KW-1185">Reference proteome</keyword>
<organism evidence="2 3">
    <name type="scientific">Ramazzottius varieornatus</name>
    <name type="common">Water bear</name>
    <name type="synonym">Tardigrade</name>
    <dbReference type="NCBI Taxonomy" id="947166"/>
    <lineage>
        <taxon>Eukaryota</taxon>
        <taxon>Metazoa</taxon>
        <taxon>Ecdysozoa</taxon>
        <taxon>Tardigrada</taxon>
        <taxon>Eutardigrada</taxon>
        <taxon>Parachela</taxon>
        <taxon>Hypsibioidea</taxon>
        <taxon>Ramazzottiidae</taxon>
        <taxon>Ramazzottius</taxon>
    </lineage>
</organism>
<comment type="caution">
    <text evidence="2">The sequence shown here is derived from an EMBL/GenBank/DDBJ whole genome shotgun (WGS) entry which is preliminary data.</text>
</comment>
<keyword evidence="1" id="KW-0812">Transmembrane</keyword>
<dbReference type="AlphaFoldDB" id="A0A1D1UQB4"/>
<accession>A0A1D1UQB4</accession>
<evidence type="ECO:0000313" key="3">
    <source>
        <dbReference type="Proteomes" id="UP000186922"/>
    </source>
</evidence>
<dbReference type="Proteomes" id="UP000186922">
    <property type="component" value="Unassembled WGS sequence"/>
</dbReference>
<dbReference type="EMBL" id="BDGG01000001">
    <property type="protein sequence ID" value="GAU88348.1"/>
    <property type="molecule type" value="Genomic_DNA"/>
</dbReference>
<feature type="transmembrane region" description="Helical" evidence="1">
    <location>
        <begin position="107"/>
        <end position="131"/>
    </location>
</feature>
<reference evidence="2 3" key="1">
    <citation type="journal article" date="2016" name="Nat. Commun.">
        <title>Extremotolerant tardigrade genome and improved radiotolerance of human cultured cells by tardigrade-unique protein.</title>
        <authorList>
            <person name="Hashimoto T."/>
            <person name="Horikawa D.D."/>
            <person name="Saito Y."/>
            <person name="Kuwahara H."/>
            <person name="Kozuka-Hata H."/>
            <person name="Shin-I T."/>
            <person name="Minakuchi Y."/>
            <person name="Ohishi K."/>
            <person name="Motoyama A."/>
            <person name="Aizu T."/>
            <person name="Enomoto A."/>
            <person name="Kondo K."/>
            <person name="Tanaka S."/>
            <person name="Hara Y."/>
            <person name="Koshikawa S."/>
            <person name="Sagara H."/>
            <person name="Miura T."/>
            <person name="Yokobori S."/>
            <person name="Miyagawa K."/>
            <person name="Suzuki Y."/>
            <person name="Kubo T."/>
            <person name="Oyama M."/>
            <person name="Kohara Y."/>
            <person name="Fujiyama A."/>
            <person name="Arakawa K."/>
            <person name="Katayama T."/>
            <person name="Toyoda A."/>
            <person name="Kunieda T."/>
        </authorList>
    </citation>
    <scope>NUCLEOTIDE SEQUENCE [LARGE SCALE GENOMIC DNA]</scope>
    <source>
        <strain evidence="2 3">YOKOZUNA-1</strain>
    </source>
</reference>
<gene>
    <name evidence="2" type="primary">RvY_01059</name>
    <name evidence="2" type="synonym">RvY_01059.2</name>
    <name evidence="2" type="ORF">RvY_01059-2</name>
</gene>
<proteinExistence type="predicted"/>
<protein>
    <submittedName>
        <fullName evidence="2">Uncharacterized protein</fullName>
    </submittedName>
</protein>
<sequence length="160" mass="18327">MTNSKTRQSPFALCRKGRFALCPNNQAKGFYFRSSAYSTAAERIAMSRLCHVTRKLPNFRFPAFPVFSSAVPRFPPLQSFSSHLGHLIFRAAPRDLRASSSIHVPRVPCLIACIISILSRILVGFIAFRYLRIRLGRLQYQERDTSYLRVRLVLMPRGIH</sequence>
<keyword evidence="1" id="KW-0472">Membrane</keyword>